<evidence type="ECO:0000256" key="1">
    <source>
        <dbReference type="SAM" id="Phobius"/>
    </source>
</evidence>
<sequence>MAKQSGDGVGMMTLRWYFGIINMGERVEACTRTWLFLHPHTPTSRPNFAPDSFFTSSIGAFAHWIAFGFPLLCVS</sequence>
<dbReference type="Proteomes" id="UP000634136">
    <property type="component" value="Unassembled WGS sequence"/>
</dbReference>
<keyword evidence="1" id="KW-1133">Transmembrane helix</keyword>
<comment type="caution">
    <text evidence="2">The sequence shown here is derived from an EMBL/GenBank/DDBJ whole genome shotgun (WGS) entry which is preliminary data.</text>
</comment>
<feature type="transmembrane region" description="Helical" evidence="1">
    <location>
        <begin position="53"/>
        <end position="74"/>
    </location>
</feature>
<gene>
    <name evidence="2" type="ORF">G2W53_024825</name>
</gene>
<dbReference type="OrthoDB" id="10496415at2759"/>
<name>A0A834TE03_9FABA</name>
<organism evidence="2 3">
    <name type="scientific">Senna tora</name>
    <dbReference type="NCBI Taxonomy" id="362788"/>
    <lineage>
        <taxon>Eukaryota</taxon>
        <taxon>Viridiplantae</taxon>
        <taxon>Streptophyta</taxon>
        <taxon>Embryophyta</taxon>
        <taxon>Tracheophyta</taxon>
        <taxon>Spermatophyta</taxon>
        <taxon>Magnoliopsida</taxon>
        <taxon>eudicotyledons</taxon>
        <taxon>Gunneridae</taxon>
        <taxon>Pentapetalae</taxon>
        <taxon>rosids</taxon>
        <taxon>fabids</taxon>
        <taxon>Fabales</taxon>
        <taxon>Fabaceae</taxon>
        <taxon>Caesalpinioideae</taxon>
        <taxon>Cassia clade</taxon>
        <taxon>Senna</taxon>
    </lineage>
</organism>
<keyword evidence="1" id="KW-0812">Transmembrane</keyword>
<proteinExistence type="predicted"/>
<dbReference type="AlphaFoldDB" id="A0A834TE03"/>
<reference evidence="2" key="1">
    <citation type="submission" date="2020-09" db="EMBL/GenBank/DDBJ databases">
        <title>Genome-Enabled Discovery of Anthraquinone Biosynthesis in Senna tora.</title>
        <authorList>
            <person name="Kang S.-H."/>
            <person name="Pandey R.P."/>
            <person name="Lee C.-M."/>
            <person name="Sim J.-S."/>
            <person name="Jeong J.-T."/>
            <person name="Choi B.-S."/>
            <person name="Jung M."/>
            <person name="Ginzburg D."/>
            <person name="Zhao K."/>
            <person name="Won S.Y."/>
            <person name="Oh T.-J."/>
            <person name="Yu Y."/>
            <person name="Kim N.-H."/>
            <person name="Lee O.R."/>
            <person name="Lee T.-H."/>
            <person name="Bashyal P."/>
            <person name="Kim T.-S."/>
            <person name="Lee W.-H."/>
            <person name="Kawkins C."/>
            <person name="Kim C.-K."/>
            <person name="Kim J.S."/>
            <person name="Ahn B.O."/>
            <person name="Rhee S.Y."/>
            <person name="Sohng J.K."/>
        </authorList>
    </citation>
    <scope>NUCLEOTIDE SEQUENCE</scope>
    <source>
        <tissue evidence="2">Leaf</tissue>
    </source>
</reference>
<evidence type="ECO:0000313" key="2">
    <source>
        <dbReference type="EMBL" id="KAF7819370.1"/>
    </source>
</evidence>
<evidence type="ECO:0000313" key="3">
    <source>
        <dbReference type="Proteomes" id="UP000634136"/>
    </source>
</evidence>
<keyword evidence="1" id="KW-0472">Membrane</keyword>
<protein>
    <submittedName>
        <fullName evidence="2">Uncharacterized protein</fullName>
    </submittedName>
</protein>
<accession>A0A834TE03</accession>
<dbReference type="EMBL" id="JAAIUW010000008">
    <property type="protein sequence ID" value="KAF7819370.1"/>
    <property type="molecule type" value="Genomic_DNA"/>
</dbReference>
<keyword evidence="3" id="KW-1185">Reference proteome</keyword>